<dbReference type="OrthoDB" id="425534at2759"/>
<dbReference type="Proteomes" id="UP000663842">
    <property type="component" value="Unassembled WGS sequence"/>
</dbReference>
<evidence type="ECO:0000313" key="1">
    <source>
        <dbReference type="EMBL" id="CAF1086275.1"/>
    </source>
</evidence>
<evidence type="ECO:0000313" key="7">
    <source>
        <dbReference type="EMBL" id="CAF4008088.1"/>
    </source>
</evidence>
<reference evidence="4" key="1">
    <citation type="submission" date="2021-02" db="EMBL/GenBank/DDBJ databases">
        <authorList>
            <person name="Nowell W R."/>
        </authorList>
    </citation>
    <scope>NUCLEOTIDE SEQUENCE</scope>
</reference>
<organism evidence="4 9">
    <name type="scientific">Rotaria magnacalcarata</name>
    <dbReference type="NCBI Taxonomy" id="392030"/>
    <lineage>
        <taxon>Eukaryota</taxon>
        <taxon>Metazoa</taxon>
        <taxon>Spiralia</taxon>
        <taxon>Gnathifera</taxon>
        <taxon>Rotifera</taxon>
        <taxon>Eurotatoria</taxon>
        <taxon>Bdelloidea</taxon>
        <taxon>Philodinida</taxon>
        <taxon>Philodinidae</taxon>
        <taxon>Rotaria</taxon>
    </lineage>
</organism>
<evidence type="ECO:0000313" key="6">
    <source>
        <dbReference type="EMBL" id="CAF3913901.1"/>
    </source>
</evidence>
<name>A0A817ADR6_9BILA</name>
<dbReference type="Proteomes" id="UP000681967">
    <property type="component" value="Unassembled WGS sequence"/>
</dbReference>
<dbReference type="Proteomes" id="UP000676336">
    <property type="component" value="Unassembled WGS sequence"/>
</dbReference>
<evidence type="ECO:0000313" key="3">
    <source>
        <dbReference type="EMBL" id="CAF1925138.1"/>
    </source>
</evidence>
<protein>
    <submittedName>
        <fullName evidence="4">Uncharacterized protein</fullName>
    </submittedName>
</protein>
<sequence length="299" mass="33654">MYNIRAASIASQFLAYCHYQIECVKYFLTDSPGIIPYKILQDIDSNNQLCIKRYLKKYNLTLSLIKSILFSIFQSAANYYDRSIIPAVIFRLNRCNKEDVLALDLFFQAQGLSSSASSSSEPLSTDANTPVLNFDVLYYNIAFSELWLYFNQSDIDQQALNTFQNATIIAPDLPSDLIALIDAWPKCPLDKYRCLLANSSMLMIAARLDGTTPLDFASHLASITRKTRTFYTIPLSGHIIQLSLTTAGYTCPLHLILSWTFPSLFPSECNKPSCITDLPTMIDFVGETEMVQMSSLKIS</sequence>
<evidence type="ECO:0000313" key="2">
    <source>
        <dbReference type="EMBL" id="CAF1654225.1"/>
    </source>
</evidence>
<accession>A0A817ADR6</accession>
<dbReference type="Proteomes" id="UP000663887">
    <property type="component" value="Unassembled WGS sequence"/>
</dbReference>
<gene>
    <name evidence="5" type="ORF">BYL167_LOCUS925</name>
    <name evidence="1" type="ORF">CJN711_LOCUS6445</name>
    <name evidence="8" type="ORF">GIL414_LOCUS25978</name>
    <name evidence="2" type="ORF">KQP761_LOCUS30597</name>
    <name evidence="3" type="ORF">MBJ925_LOCUS3215</name>
    <name evidence="7" type="ORF">SMN809_LOCUS12318</name>
    <name evidence="6" type="ORF">UXM345_LOCUS11232</name>
    <name evidence="4" type="ORF">XDN619_LOCUS36019</name>
</gene>
<dbReference type="EMBL" id="CAJNOV010002013">
    <property type="protein sequence ID" value="CAF1086275.1"/>
    <property type="molecule type" value="Genomic_DNA"/>
</dbReference>
<dbReference type="Proteomes" id="UP000663834">
    <property type="component" value="Unassembled WGS sequence"/>
</dbReference>
<dbReference type="EMBL" id="CAJNRE010000294">
    <property type="protein sequence ID" value="CAF1925138.1"/>
    <property type="molecule type" value="Genomic_DNA"/>
</dbReference>
<comment type="caution">
    <text evidence="4">The sequence shown here is derived from an EMBL/GenBank/DDBJ whole genome shotgun (WGS) entry which is preliminary data.</text>
</comment>
<evidence type="ECO:0000313" key="4">
    <source>
        <dbReference type="EMBL" id="CAF2259766.1"/>
    </source>
</evidence>
<dbReference type="EMBL" id="CAJOBI010004634">
    <property type="protein sequence ID" value="CAF4008088.1"/>
    <property type="molecule type" value="Genomic_DNA"/>
</dbReference>
<dbReference type="EMBL" id="CAJOBJ010036741">
    <property type="protein sequence ID" value="CAF4303941.1"/>
    <property type="molecule type" value="Genomic_DNA"/>
</dbReference>
<dbReference type="EMBL" id="CAJNOW010017052">
    <property type="protein sequence ID" value="CAF1654225.1"/>
    <property type="molecule type" value="Genomic_DNA"/>
</dbReference>
<dbReference type="AlphaFoldDB" id="A0A817ADR6"/>
<evidence type="ECO:0000313" key="8">
    <source>
        <dbReference type="EMBL" id="CAF4303941.1"/>
    </source>
</evidence>
<dbReference type="Proteomes" id="UP000663824">
    <property type="component" value="Unassembled WGS sequence"/>
</dbReference>
<dbReference type="EMBL" id="CAJNRG010018564">
    <property type="protein sequence ID" value="CAF2259766.1"/>
    <property type="molecule type" value="Genomic_DNA"/>
</dbReference>
<dbReference type="Proteomes" id="UP000681720">
    <property type="component" value="Unassembled WGS sequence"/>
</dbReference>
<proteinExistence type="predicted"/>
<dbReference type="Proteomes" id="UP000663855">
    <property type="component" value="Unassembled WGS sequence"/>
</dbReference>
<dbReference type="EMBL" id="CAJOBF010001107">
    <property type="protein sequence ID" value="CAF3913901.1"/>
    <property type="molecule type" value="Genomic_DNA"/>
</dbReference>
<dbReference type="EMBL" id="CAJOBH010000119">
    <property type="protein sequence ID" value="CAF3762179.1"/>
    <property type="molecule type" value="Genomic_DNA"/>
</dbReference>
<evidence type="ECO:0000313" key="9">
    <source>
        <dbReference type="Proteomes" id="UP000663887"/>
    </source>
</evidence>
<evidence type="ECO:0000313" key="5">
    <source>
        <dbReference type="EMBL" id="CAF3762179.1"/>
    </source>
</evidence>